<dbReference type="RefSeq" id="WP_133264246.1">
    <property type="nucleotide sequence ID" value="NZ_JAGYGP010000004.1"/>
</dbReference>
<sequence length="46" mass="5551">MLQKFFQNRLVNFIGRTFFYFAIIIALIYLYSYSGVGQGHFIYNEF</sequence>
<name>A0A4R5NA22_9LACO</name>
<keyword evidence="1" id="KW-0472">Membrane</keyword>
<dbReference type="Proteomes" id="UP000295681">
    <property type="component" value="Unassembled WGS sequence"/>
</dbReference>
<comment type="caution">
    <text evidence="2">The sequence shown here is derived from an EMBL/GenBank/DDBJ whole genome shotgun (WGS) entry which is preliminary data.</text>
</comment>
<keyword evidence="1" id="KW-0812">Transmembrane</keyword>
<evidence type="ECO:0000313" key="2">
    <source>
        <dbReference type="EMBL" id="TDG69085.1"/>
    </source>
</evidence>
<evidence type="ECO:0008006" key="4">
    <source>
        <dbReference type="Google" id="ProtNLM"/>
    </source>
</evidence>
<evidence type="ECO:0000313" key="3">
    <source>
        <dbReference type="Proteomes" id="UP000295681"/>
    </source>
</evidence>
<dbReference type="Pfam" id="PF12459">
    <property type="entry name" value="DltX"/>
    <property type="match status" value="1"/>
</dbReference>
<organism evidence="2 3">
    <name type="scientific">Leuconostoc fallax</name>
    <dbReference type="NCBI Taxonomy" id="1251"/>
    <lineage>
        <taxon>Bacteria</taxon>
        <taxon>Bacillati</taxon>
        <taxon>Bacillota</taxon>
        <taxon>Bacilli</taxon>
        <taxon>Lactobacillales</taxon>
        <taxon>Lactobacillaceae</taxon>
        <taxon>Leuconostoc</taxon>
    </lineage>
</organism>
<dbReference type="EMBL" id="PUFI01000007">
    <property type="protein sequence ID" value="TDG69085.1"/>
    <property type="molecule type" value="Genomic_DNA"/>
</dbReference>
<feature type="transmembrane region" description="Helical" evidence="1">
    <location>
        <begin position="12"/>
        <end position="31"/>
    </location>
</feature>
<keyword evidence="3" id="KW-1185">Reference proteome</keyword>
<reference evidence="2 3" key="1">
    <citation type="journal article" date="2019" name="Appl. Microbiol. Biotechnol.">
        <title>Uncovering carbohydrate metabolism through a genotype-phenotype association study of 56 lactic acid bacteria genomes.</title>
        <authorList>
            <person name="Buron-Moles G."/>
            <person name="Chailyan A."/>
            <person name="Dolejs I."/>
            <person name="Forster J."/>
            <person name="Miks M.H."/>
        </authorList>
    </citation>
    <scope>NUCLEOTIDE SEQUENCE [LARGE SCALE GENOMIC DNA]</scope>
    <source>
        <strain evidence="2 3">ATCC 700006</strain>
    </source>
</reference>
<accession>A0A4R5NA22</accession>
<dbReference type="InterPro" id="IPR021008">
    <property type="entry name" value="DltX"/>
</dbReference>
<dbReference type="STRING" id="907931.GCA_000165675_01185"/>
<proteinExistence type="predicted"/>
<keyword evidence="1" id="KW-1133">Transmembrane helix</keyword>
<dbReference type="AlphaFoldDB" id="A0A4R5NA22"/>
<protein>
    <recommendedName>
        <fullName evidence="4">D-Ala-teichoic acid biosynthesis protein</fullName>
    </recommendedName>
</protein>
<evidence type="ECO:0000256" key="1">
    <source>
        <dbReference type="SAM" id="Phobius"/>
    </source>
</evidence>
<gene>
    <name evidence="2" type="ORF">C5L23_001216</name>
</gene>